<evidence type="ECO:0000313" key="9">
    <source>
        <dbReference type="EMBL" id="QDZ25337.1"/>
    </source>
</evidence>
<feature type="domain" description="T-SNARE coiled-coil homology" evidence="8">
    <location>
        <begin position="152"/>
        <end position="214"/>
    </location>
</feature>
<dbReference type="Proteomes" id="UP000316726">
    <property type="component" value="Chromosome 16"/>
</dbReference>
<dbReference type="GO" id="GO:0016192">
    <property type="term" value="P:vesicle-mediated transport"/>
    <property type="evidence" value="ECO:0007669"/>
    <property type="project" value="InterPro"/>
</dbReference>
<dbReference type="InterPro" id="IPR000727">
    <property type="entry name" value="T_SNARE_dom"/>
</dbReference>
<dbReference type="InterPro" id="IPR010989">
    <property type="entry name" value="SNARE"/>
</dbReference>
<keyword evidence="6 7" id="KW-0472">Membrane</keyword>
<organism evidence="9 10">
    <name type="scientific">Chloropicon primus</name>
    <dbReference type="NCBI Taxonomy" id="1764295"/>
    <lineage>
        <taxon>Eukaryota</taxon>
        <taxon>Viridiplantae</taxon>
        <taxon>Chlorophyta</taxon>
        <taxon>Chloropicophyceae</taxon>
        <taxon>Chloropicales</taxon>
        <taxon>Chloropicaceae</taxon>
        <taxon>Chloropicon</taxon>
    </lineage>
</organism>
<dbReference type="SUPFAM" id="SSF58038">
    <property type="entry name" value="SNARE fusion complex"/>
    <property type="match status" value="1"/>
</dbReference>
<dbReference type="Gene3D" id="1.20.5.110">
    <property type="match status" value="1"/>
</dbReference>
<comment type="subcellular location">
    <subcellularLocation>
        <location evidence="1">Membrane</location>
        <topology evidence="1">Single-pass membrane protein</topology>
    </subcellularLocation>
</comment>
<keyword evidence="5 7" id="KW-1133">Transmembrane helix</keyword>
<evidence type="ECO:0000256" key="4">
    <source>
        <dbReference type="ARBA" id="ARBA00022927"/>
    </source>
</evidence>
<dbReference type="GO" id="GO:0005737">
    <property type="term" value="C:cytoplasm"/>
    <property type="evidence" value="ECO:0007669"/>
    <property type="project" value="UniProtKB-ARBA"/>
</dbReference>
<evidence type="ECO:0000256" key="2">
    <source>
        <dbReference type="ARBA" id="ARBA00022448"/>
    </source>
</evidence>
<keyword evidence="4" id="KW-0653">Protein transport</keyword>
<proteinExistence type="predicted"/>
<feature type="transmembrane region" description="Helical" evidence="7">
    <location>
        <begin position="223"/>
        <end position="241"/>
    </location>
</feature>
<dbReference type="EMBL" id="CP031049">
    <property type="protein sequence ID" value="QDZ25337.1"/>
    <property type="molecule type" value="Genomic_DNA"/>
</dbReference>
<evidence type="ECO:0000259" key="8">
    <source>
        <dbReference type="PROSITE" id="PS50192"/>
    </source>
</evidence>
<gene>
    <name evidence="9" type="ORF">A3770_16p78550</name>
</gene>
<dbReference type="GO" id="GO:0015031">
    <property type="term" value="P:protein transport"/>
    <property type="evidence" value="ECO:0007669"/>
    <property type="project" value="UniProtKB-KW"/>
</dbReference>
<reference evidence="9 10" key="1">
    <citation type="submission" date="2018-07" db="EMBL/GenBank/DDBJ databases">
        <title>The complete nuclear genome of the prasinophyte Chloropicon primus (CCMP1205).</title>
        <authorList>
            <person name="Pombert J.-F."/>
            <person name="Otis C."/>
            <person name="Turmel M."/>
            <person name="Lemieux C."/>
        </authorList>
    </citation>
    <scope>NUCLEOTIDE SEQUENCE [LARGE SCALE GENOMIC DNA]</scope>
    <source>
        <strain evidence="9 10">CCMP1205</strain>
    </source>
</reference>
<evidence type="ECO:0000313" key="10">
    <source>
        <dbReference type="Proteomes" id="UP000316726"/>
    </source>
</evidence>
<dbReference type="SMART" id="SM00397">
    <property type="entry name" value="t_SNARE"/>
    <property type="match status" value="1"/>
</dbReference>
<dbReference type="STRING" id="1764295.A0A5B8MXR3"/>
<sequence length="245" mass="27613">MSSDSWMREYSEVKASCDEVYELIRERNAMTSSSSSSLGMTMSQQTGQEVHKLSAQCRRKLTSLNNKINELDKSVGQEKGGQVTQREQNRRTELVNALRVRKDQLKELMAKDNSRNERTKLLETQGDGARKPGAETVETAGLDSRGILQLQKQALRSQEDEIAELGKAVRNTKHVALAINDEVDLHQSLLDDLDNSVDKTQSYMKFARRKLEQVSRKSGSCKFIMIMILLIVVLAVVISMSKMMS</sequence>
<keyword evidence="10" id="KW-1185">Reference proteome</keyword>
<evidence type="ECO:0000256" key="6">
    <source>
        <dbReference type="ARBA" id="ARBA00023136"/>
    </source>
</evidence>
<protein>
    <submittedName>
        <fullName evidence="9">t-SNARE protein</fullName>
    </submittedName>
</protein>
<dbReference type="PANTHER" id="PTHR12791">
    <property type="entry name" value="GOLGI SNARE BET1-RELATED"/>
    <property type="match status" value="1"/>
</dbReference>
<dbReference type="OrthoDB" id="428895at2759"/>
<evidence type="ECO:0000256" key="5">
    <source>
        <dbReference type="ARBA" id="ARBA00022989"/>
    </source>
</evidence>
<dbReference type="CDD" id="cd15841">
    <property type="entry name" value="SNARE_Qc"/>
    <property type="match status" value="1"/>
</dbReference>
<evidence type="ECO:0000256" key="1">
    <source>
        <dbReference type="ARBA" id="ARBA00004167"/>
    </source>
</evidence>
<keyword evidence="2" id="KW-0813">Transport</keyword>
<keyword evidence="3 7" id="KW-0812">Transmembrane</keyword>
<dbReference type="Pfam" id="PF05739">
    <property type="entry name" value="SNARE"/>
    <property type="match status" value="1"/>
</dbReference>
<dbReference type="GO" id="GO:0016020">
    <property type="term" value="C:membrane"/>
    <property type="evidence" value="ECO:0007669"/>
    <property type="project" value="UniProtKB-SubCell"/>
</dbReference>
<dbReference type="PROSITE" id="PS50192">
    <property type="entry name" value="T_SNARE"/>
    <property type="match status" value="1"/>
</dbReference>
<evidence type="ECO:0000256" key="7">
    <source>
        <dbReference type="SAM" id="Phobius"/>
    </source>
</evidence>
<dbReference type="SUPFAM" id="SSF47661">
    <property type="entry name" value="t-snare proteins"/>
    <property type="match status" value="1"/>
</dbReference>
<evidence type="ECO:0000256" key="3">
    <source>
        <dbReference type="ARBA" id="ARBA00022692"/>
    </source>
</evidence>
<accession>A0A5B8MXR3</accession>
<dbReference type="AlphaFoldDB" id="A0A5B8MXR3"/>
<dbReference type="GO" id="GO:0012505">
    <property type="term" value="C:endomembrane system"/>
    <property type="evidence" value="ECO:0007669"/>
    <property type="project" value="UniProtKB-ARBA"/>
</dbReference>
<name>A0A5B8MXR3_9CHLO</name>